<feature type="compositionally biased region" description="Polar residues" evidence="11">
    <location>
        <begin position="84"/>
        <end position="93"/>
    </location>
</feature>
<evidence type="ECO:0000256" key="7">
    <source>
        <dbReference type="ARBA" id="ARBA00022989"/>
    </source>
</evidence>
<evidence type="ECO:0000256" key="6">
    <source>
        <dbReference type="ARBA" id="ARBA00022927"/>
    </source>
</evidence>
<comment type="function">
    <text evidence="10">Involved in protein export. Participates in an early event of protein translocation.</text>
</comment>
<comment type="similarity">
    <text evidence="2 10">Belongs to the SecG family.</text>
</comment>
<keyword evidence="8 10" id="KW-0811">Translocation</keyword>
<accession>A0A1Y2PCF8</accession>
<dbReference type="PRINTS" id="PR01651">
    <property type="entry name" value="SECGEXPORT"/>
</dbReference>
<dbReference type="GO" id="GO:0043952">
    <property type="term" value="P:protein transport by the Sec complex"/>
    <property type="evidence" value="ECO:0007669"/>
    <property type="project" value="TreeGrafter"/>
</dbReference>
<keyword evidence="7 10" id="KW-1133">Transmembrane helix</keyword>
<comment type="caution">
    <text evidence="12">The sequence shown here is derived from an EMBL/GenBank/DDBJ whole genome shotgun (WGS) entry which is preliminary data.</text>
</comment>
<evidence type="ECO:0000256" key="2">
    <source>
        <dbReference type="ARBA" id="ARBA00008445"/>
    </source>
</evidence>
<dbReference type="GO" id="GO:0005886">
    <property type="term" value="C:plasma membrane"/>
    <property type="evidence" value="ECO:0007669"/>
    <property type="project" value="UniProtKB-SubCell"/>
</dbReference>
<keyword evidence="5 10" id="KW-0812">Transmembrane</keyword>
<evidence type="ECO:0000256" key="3">
    <source>
        <dbReference type="ARBA" id="ARBA00022448"/>
    </source>
</evidence>
<sequence>MYLPILILILIVAIALILIVMVQNPKGGGLSSSFGGGAGQSIGGVQNTNSFLDRTTWTLAIAMFALILLANFAIDRGNGDNAPQLDSTLENVETTTQTPATTNTTKDSVQ</sequence>
<dbReference type="EMBL" id="LAPZ01000012">
    <property type="protein sequence ID" value="OSY87358.1"/>
    <property type="molecule type" value="Genomic_DNA"/>
</dbReference>
<keyword evidence="3 10" id="KW-0813">Transport</keyword>
<evidence type="ECO:0000256" key="5">
    <source>
        <dbReference type="ARBA" id="ARBA00022692"/>
    </source>
</evidence>
<evidence type="ECO:0000256" key="11">
    <source>
        <dbReference type="SAM" id="MobiDB-lite"/>
    </source>
</evidence>
<feature type="transmembrane region" description="Helical" evidence="10">
    <location>
        <begin position="56"/>
        <end position="74"/>
    </location>
</feature>
<keyword evidence="9 10" id="KW-0472">Membrane</keyword>
<dbReference type="Pfam" id="PF03840">
    <property type="entry name" value="SecG"/>
    <property type="match status" value="1"/>
</dbReference>
<evidence type="ECO:0000256" key="8">
    <source>
        <dbReference type="ARBA" id="ARBA00023010"/>
    </source>
</evidence>
<feature type="region of interest" description="Disordered" evidence="11">
    <location>
        <begin position="83"/>
        <end position="110"/>
    </location>
</feature>
<dbReference type="PANTHER" id="PTHR34182">
    <property type="entry name" value="PROTEIN-EXPORT MEMBRANE PROTEIN SECG"/>
    <property type="match status" value="1"/>
</dbReference>
<evidence type="ECO:0000256" key="9">
    <source>
        <dbReference type="ARBA" id="ARBA00023136"/>
    </source>
</evidence>
<keyword evidence="4 10" id="KW-1003">Cell membrane</keyword>
<feature type="transmembrane region" description="Helical" evidence="10">
    <location>
        <begin position="5"/>
        <end position="23"/>
    </location>
</feature>
<dbReference type="InterPro" id="IPR004692">
    <property type="entry name" value="SecG"/>
</dbReference>
<keyword evidence="6 10" id="KW-0653">Protein transport</keyword>
<comment type="subcellular location">
    <subcellularLocation>
        <location evidence="1 10">Cell membrane</location>
        <topology evidence="1 10">Multi-pass membrane protein</topology>
    </subcellularLocation>
</comment>
<dbReference type="RefSeq" id="WP_086031201.1">
    <property type="nucleotide sequence ID" value="NZ_LAPZ01000012.1"/>
</dbReference>
<proteinExistence type="inferred from homology"/>
<gene>
    <name evidence="12" type="ORF">WH52_11975</name>
</gene>
<reference evidence="12 13" key="1">
    <citation type="submission" date="2015-03" db="EMBL/GenBank/DDBJ databases">
        <title>Genome sequence of Tenacibaculum sp. S2-2, isolated from intestinal microbiota of sea cucumber, Apostichopus japonicas.</title>
        <authorList>
            <person name="Shao Z."/>
            <person name="Wang L."/>
            <person name="Li X."/>
        </authorList>
    </citation>
    <scope>NUCLEOTIDE SEQUENCE [LARGE SCALE GENOMIC DNA]</scope>
    <source>
        <strain evidence="12 13">S2-2</strain>
    </source>
</reference>
<dbReference type="GO" id="GO:0009306">
    <property type="term" value="P:protein secretion"/>
    <property type="evidence" value="ECO:0007669"/>
    <property type="project" value="UniProtKB-UniRule"/>
</dbReference>
<dbReference type="PANTHER" id="PTHR34182:SF1">
    <property type="entry name" value="PROTEIN-EXPORT MEMBRANE PROTEIN SECG"/>
    <property type="match status" value="1"/>
</dbReference>
<name>A0A1Y2PCF8_9FLAO</name>
<dbReference type="GO" id="GO:0015450">
    <property type="term" value="F:protein-transporting ATPase activity"/>
    <property type="evidence" value="ECO:0007669"/>
    <property type="project" value="UniProtKB-UniRule"/>
</dbReference>
<dbReference type="InParanoid" id="A0A1Y2PCF8"/>
<dbReference type="AlphaFoldDB" id="A0A1Y2PCF8"/>
<evidence type="ECO:0000313" key="12">
    <source>
        <dbReference type="EMBL" id="OSY87358.1"/>
    </source>
</evidence>
<evidence type="ECO:0000256" key="1">
    <source>
        <dbReference type="ARBA" id="ARBA00004651"/>
    </source>
</evidence>
<organism evidence="12 13">
    <name type="scientific">Tenacibaculum holothuriorum</name>
    <dbReference type="NCBI Taxonomy" id="1635173"/>
    <lineage>
        <taxon>Bacteria</taxon>
        <taxon>Pseudomonadati</taxon>
        <taxon>Bacteroidota</taxon>
        <taxon>Flavobacteriia</taxon>
        <taxon>Flavobacteriales</taxon>
        <taxon>Flavobacteriaceae</taxon>
        <taxon>Tenacibaculum</taxon>
    </lineage>
</organism>
<evidence type="ECO:0000313" key="13">
    <source>
        <dbReference type="Proteomes" id="UP000194221"/>
    </source>
</evidence>
<dbReference type="Proteomes" id="UP000194221">
    <property type="component" value="Unassembled WGS sequence"/>
</dbReference>
<keyword evidence="13" id="KW-1185">Reference proteome</keyword>
<dbReference type="GO" id="GO:0065002">
    <property type="term" value="P:intracellular protein transmembrane transport"/>
    <property type="evidence" value="ECO:0007669"/>
    <property type="project" value="TreeGrafter"/>
</dbReference>
<protein>
    <recommendedName>
        <fullName evidence="10">Protein-export membrane protein SecG</fullName>
    </recommendedName>
</protein>
<evidence type="ECO:0000256" key="4">
    <source>
        <dbReference type="ARBA" id="ARBA00022475"/>
    </source>
</evidence>
<feature type="compositionally biased region" description="Low complexity" evidence="11">
    <location>
        <begin position="94"/>
        <end position="110"/>
    </location>
</feature>
<dbReference type="NCBIfam" id="TIGR00810">
    <property type="entry name" value="secG"/>
    <property type="match status" value="1"/>
</dbReference>
<evidence type="ECO:0000256" key="10">
    <source>
        <dbReference type="RuleBase" id="RU365087"/>
    </source>
</evidence>
<dbReference type="STRING" id="1635173.WH52_11975"/>